<feature type="compositionally biased region" description="Basic and acidic residues" evidence="1">
    <location>
        <begin position="80"/>
        <end position="107"/>
    </location>
</feature>
<keyword evidence="2" id="KW-0732">Signal</keyword>
<dbReference type="Proteomes" id="UP000599109">
    <property type="component" value="Unassembled WGS sequence"/>
</dbReference>
<protein>
    <submittedName>
        <fullName evidence="4">DUF4124 domain-containing protein</fullName>
    </submittedName>
</protein>
<dbReference type="Pfam" id="PF13511">
    <property type="entry name" value="DUF4124"/>
    <property type="match status" value="1"/>
</dbReference>
<dbReference type="RefSeq" id="WP_201672135.1">
    <property type="nucleotide sequence ID" value="NZ_JAEQNE010000001.1"/>
</dbReference>
<keyword evidence="5" id="KW-1185">Reference proteome</keyword>
<evidence type="ECO:0000256" key="1">
    <source>
        <dbReference type="SAM" id="MobiDB-lite"/>
    </source>
</evidence>
<evidence type="ECO:0000259" key="3">
    <source>
        <dbReference type="Pfam" id="PF13511"/>
    </source>
</evidence>
<gene>
    <name evidence="4" type="ORF">JJ685_00040</name>
</gene>
<dbReference type="AlphaFoldDB" id="A0A937CNJ4"/>
<evidence type="ECO:0000313" key="5">
    <source>
        <dbReference type="Proteomes" id="UP000599109"/>
    </source>
</evidence>
<reference evidence="4 5" key="1">
    <citation type="journal article" date="2017" name="Int. J. Syst. Evol. Microbiol.">
        <title>Ramlibacter monticola sp. nov., isolated from forest soil.</title>
        <authorList>
            <person name="Chaudhary D.K."/>
            <person name="Kim J."/>
        </authorList>
    </citation>
    <scope>NUCLEOTIDE SEQUENCE [LARGE SCALE GENOMIC DNA]</scope>
    <source>
        <strain evidence="4 5">KACC 19175</strain>
    </source>
</reference>
<dbReference type="EMBL" id="JAEQNE010000001">
    <property type="protein sequence ID" value="MBL0389520.1"/>
    <property type="molecule type" value="Genomic_DNA"/>
</dbReference>
<organism evidence="4 5">
    <name type="scientific">Ramlibacter monticola</name>
    <dbReference type="NCBI Taxonomy" id="1926872"/>
    <lineage>
        <taxon>Bacteria</taxon>
        <taxon>Pseudomonadati</taxon>
        <taxon>Pseudomonadota</taxon>
        <taxon>Betaproteobacteria</taxon>
        <taxon>Burkholderiales</taxon>
        <taxon>Comamonadaceae</taxon>
        <taxon>Ramlibacter</taxon>
    </lineage>
</organism>
<name>A0A937CNJ4_9BURK</name>
<feature type="chain" id="PRO_5037186248" evidence="2">
    <location>
        <begin position="22"/>
        <end position="169"/>
    </location>
</feature>
<feature type="region of interest" description="Disordered" evidence="1">
    <location>
        <begin position="65"/>
        <end position="128"/>
    </location>
</feature>
<feature type="signal peptide" evidence="2">
    <location>
        <begin position="1"/>
        <end position="21"/>
    </location>
</feature>
<feature type="domain" description="DUF4124" evidence="3">
    <location>
        <begin position="10"/>
        <end position="63"/>
    </location>
</feature>
<dbReference type="InterPro" id="IPR025392">
    <property type="entry name" value="DUF4124"/>
</dbReference>
<accession>A0A937CNJ4</accession>
<comment type="caution">
    <text evidence="4">The sequence shown here is derived from an EMBL/GenBank/DDBJ whole genome shotgun (WGS) entry which is preliminary data.</text>
</comment>
<proteinExistence type="predicted"/>
<evidence type="ECO:0000256" key="2">
    <source>
        <dbReference type="SAM" id="SignalP"/>
    </source>
</evidence>
<evidence type="ECO:0000313" key="4">
    <source>
        <dbReference type="EMBL" id="MBL0389520.1"/>
    </source>
</evidence>
<sequence length="169" mass="18158">MKAAAVALLSLACLAPLTASAEWQWLDNEGHRVFSDQPPPPDIAPNRILKQGKGALAAMPVPAPVAANTPVGVDPSLRPSGKDKGLEEKRRQAEAAEAKKRKEDDARVTAQRSENCSRARTAKASIDSGQRLAVVNAKGEREIMDDAMRAAEGKRLDEVIARDCAVERQ</sequence>